<name>A0AAW0YFQ3_9TREE</name>
<dbReference type="PRINTS" id="PR00380">
    <property type="entry name" value="KINESINHEAVY"/>
</dbReference>
<accession>A0AAW0YFQ3</accession>
<feature type="region of interest" description="Disordered" evidence="1">
    <location>
        <begin position="35"/>
        <end position="61"/>
    </location>
</feature>
<dbReference type="InterPro" id="IPR036961">
    <property type="entry name" value="Kinesin_motor_dom_sf"/>
</dbReference>
<evidence type="ECO:0000256" key="1">
    <source>
        <dbReference type="SAM" id="MobiDB-lite"/>
    </source>
</evidence>
<dbReference type="GO" id="GO:0005524">
    <property type="term" value="F:ATP binding"/>
    <property type="evidence" value="ECO:0007669"/>
    <property type="project" value="InterPro"/>
</dbReference>
<dbReference type="Proteomes" id="UP001388673">
    <property type="component" value="Unassembled WGS sequence"/>
</dbReference>
<dbReference type="Gene3D" id="3.40.850.10">
    <property type="entry name" value="Kinesin motor domain"/>
    <property type="match status" value="1"/>
</dbReference>
<feature type="compositionally biased region" description="Polar residues" evidence="1">
    <location>
        <begin position="35"/>
        <end position="44"/>
    </location>
</feature>
<gene>
    <name evidence="3" type="ORF">IAR55_007200</name>
</gene>
<dbReference type="SMART" id="SM00129">
    <property type="entry name" value="KISc"/>
    <property type="match status" value="1"/>
</dbReference>
<dbReference type="GO" id="GO:0003777">
    <property type="term" value="F:microtubule motor activity"/>
    <property type="evidence" value="ECO:0007669"/>
    <property type="project" value="InterPro"/>
</dbReference>
<sequence>MSSRNTDTSGISNASSSVPQTRLGDSTSVTVLIRFTTTASNPPTGKNGIDPPLADGTDGSHTTADLMLANLTKGGPRLDTLSPDATQMGVFEKYRDDIDTAIASGTHMTIIAYGTTGSGKTFTMTGPPSPPQSMGLARRIGHHILQQAKSRGVGLEALFVYRDKVYDLLHAKPLHEIDVRTHEAKTRGGASIKVFRAQASTTVVKNQGEFEAALSRADKNKVVAATTQNSTGSSRGHTVLSLALEGTTTSCVLVDLAGSEKPQRRTGIDRNSKAEMQKNRLDDEGRFIRIQLMEFYKFVSGFAKSVNDGLIHARGSVLNQILTIPIVRSARLHLICTISLKHEDMENASATIDFARKYQKLRPIGIREARKTLKEVRSIVPPPCADNMTAQG</sequence>
<dbReference type="InterPro" id="IPR027417">
    <property type="entry name" value="P-loop_NTPase"/>
</dbReference>
<dbReference type="GO" id="GO:0007018">
    <property type="term" value="P:microtubule-based movement"/>
    <property type="evidence" value="ECO:0007669"/>
    <property type="project" value="InterPro"/>
</dbReference>
<dbReference type="Pfam" id="PF00225">
    <property type="entry name" value="Kinesin"/>
    <property type="match status" value="1"/>
</dbReference>
<dbReference type="GO" id="GO:0008017">
    <property type="term" value="F:microtubule binding"/>
    <property type="evidence" value="ECO:0007669"/>
    <property type="project" value="InterPro"/>
</dbReference>
<feature type="region of interest" description="Disordered" evidence="1">
    <location>
        <begin position="1"/>
        <end position="23"/>
    </location>
</feature>
<proteinExistence type="predicted"/>
<dbReference type="GO" id="GO:0016887">
    <property type="term" value="F:ATP hydrolysis activity"/>
    <property type="evidence" value="ECO:0007669"/>
    <property type="project" value="TreeGrafter"/>
</dbReference>
<dbReference type="EMBL" id="JBCAWK010000016">
    <property type="protein sequence ID" value="KAK8842979.1"/>
    <property type="molecule type" value="Genomic_DNA"/>
</dbReference>
<dbReference type="GO" id="GO:0005874">
    <property type="term" value="C:microtubule"/>
    <property type="evidence" value="ECO:0007669"/>
    <property type="project" value="TreeGrafter"/>
</dbReference>
<dbReference type="InterPro" id="IPR001752">
    <property type="entry name" value="Kinesin_motor_dom"/>
</dbReference>
<organism evidence="3 4">
    <name type="scientific">Kwoniella newhampshirensis</name>
    <dbReference type="NCBI Taxonomy" id="1651941"/>
    <lineage>
        <taxon>Eukaryota</taxon>
        <taxon>Fungi</taxon>
        <taxon>Dikarya</taxon>
        <taxon>Basidiomycota</taxon>
        <taxon>Agaricomycotina</taxon>
        <taxon>Tremellomycetes</taxon>
        <taxon>Tremellales</taxon>
        <taxon>Cryptococcaceae</taxon>
        <taxon>Kwoniella</taxon>
    </lineage>
</organism>
<dbReference type="InterPro" id="IPR027640">
    <property type="entry name" value="Kinesin-like_fam"/>
</dbReference>
<evidence type="ECO:0000259" key="2">
    <source>
        <dbReference type="SMART" id="SM00129"/>
    </source>
</evidence>
<evidence type="ECO:0000313" key="3">
    <source>
        <dbReference type="EMBL" id="KAK8842979.1"/>
    </source>
</evidence>
<reference evidence="3 4" key="1">
    <citation type="journal article" date="2024" name="bioRxiv">
        <title>Comparative genomics of Cryptococcus and Kwoniella reveals pathogenesis evolution and contrasting karyotype dynamics via intercentromeric recombination or chromosome fusion.</title>
        <authorList>
            <person name="Coelho M.A."/>
            <person name="David-Palma M."/>
            <person name="Shea T."/>
            <person name="Bowers K."/>
            <person name="McGinley-Smith S."/>
            <person name="Mohammad A.W."/>
            <person name="Gnirke A."/>
            <person name="Yurkov A.M."/>
            <person name="Nowrousian M."/>
            <person name="Sun S."/>
            <person name="Cuomo C.A."/>
            <person name="Heitman J."/>
        </authorList>
    </citation>
    <scope>NUCLEOTIDE SEQUENCE [LARGE SCALE GENOMIC DNA]</scope>
    <source>
        <strain evidence="3 4">CBS 13917</strain>
    </source>
</reference>
<dbReference type="PANTHER" id="PTHR24115">
    <property type="entry name" value="KINESIN-RELATED"/>
    <property type="match status" value="1"/>
</dbReference>
<comment type="caution">
    <text evidence="3">The sequence shown here is derived from an EMBL/GenBank/DDBJ whole genome shotgun (WGS) entry which is preliminary data.</text>
</comment>
<evidence type="ECO:0000313" key="4">
    <source>
        <dbReference type="Proteomes" id="UP001388673"/>
    </source>
</evidence>
<dbReference type="KEGG" id="kne:92184458"/>
<dbReference type="SUPFAM" id="SSF52540">
    <property type="entry name" value="P-loop containing nucleoside triphosphate hydrolases"/>
    <property type="match status" value="1"/>
</dbReference>
<dbReference type="RefSeq" id="XP_066799259.1">
    <property type="nucleotide sequence ID" value="XM_066950273.1"/>
</dbReference>
<dbReference type="GeneID" id="92184458"/>
<dbReference type="GO" id="GO:0005871">
    <property type="term" value="C:kinesin complex"/>
    <property type="evidence" value="ECO:0007669"/>
    <property type="project" value="TreeGrafter"/>
</dbReference>
<keyword evidence="4" id="KW-1185">Reference proteome</keyword>
<feature type="domain" description="Kinesin motor" evidence="2">
    <location>
        <begin position="26"/>
        <end position="367"/>
    </location>
</feature>
<dbReference type="AlphaFoldDB" id="A0AAW0YFQ3"/>
<protein>
    <recommendedName>
        <fullName evidence="2">Kinesin motor domain-containing protein</fullName>
    </recommendedName>
</protein>